<dbReference type="AlphaFoldDB" id="A0A512JA15"/>
<dbReference type="InterPro" id="IPR016071">
    <property type="entry name" value="Staphylococal_nuclease_OB-fold"/>
</dbReference>
<evidence type="ECO:0000256" key="1">
    <source>
        <dbReference type="SAM" id="SignalP"/>
    </source>
</evidence>
<evidence type="ECO:0000313" key="3">
    <source>
        <dbReference type="EMBL" id="GEP06802.1"/>
    </source>
</evidence>
<dbReference type="EMBL" id="BSPK01000111">
    <property type="protein sequence ID" value="GLS67106.1"/>
    <property type="molecule type" value="Genomic_DNA"/>
</dbReference>
<evidence type="ECO:0000313" key="5">
    <source>
        <dbReference type="Proteomes" id="UP000321960"/>
    </source>
</evidence>
<dbReference type="RefSeq" id="WP_238179771.1">
    <property type="nucleotide sequence ID" value="NZ_BJZU01000122.1"/>
</dbReference>
<organism evidence="3 5">
    <name type="scientific">Methylobacterium oxalidis</name>
    <dbReference type="NCBI Taxonomy" id="944322"/>
    <lineage>
        <taxon>Bacteria</taxon>
        <taxon>Pseudomonadati</taxon>
        <taxon>Pseudomonadota</taxon>
        <taxon>Alphaproteobacteria</taxon>
        <taxon>Hyphomicrobiales</taxon>
        <taxon>Methylobacteriaceae</taxon>
        <taxon>Methylobacterium</taxon>
    </lineage>
</organism>
<accession>A0A512JA15</accession>
<keyword evidence="1" id="KW-0732">Signal</keyword>
<dbReference type="SUPFAM" id="SSF50199">
    <property type="entry name" value="Staphylococcal nuclease"/>
    <property type="match status" value="1"/>
</dbReference>
<name>A0A512JA15_9HYPH</name>
<feature type="domain" description="TNase-like" evidence="2">
    <location>
        <begin position="23"/>
        <end position="147"/>
    </location>
</feature>
<reference evidence="4" key="1">
    <citation type="journal article" date="2014" name="Int. J. Syst. Evol. Microbiol.">
        <title>Complete genome of a new Firmicutes species belonging to the dominant human colonic microbiota ('Ruminococcus bicirculans') reveals two chromosomes and a selective capacity to utilize plant glucans.</title>
        <authorList>
            <consortium name="NISC Comparative Sequencing Program"/>
            <person name="Wegmann U."/>
            <person name="Louis P."/>
            <person name="Goesmann A."/>
            <person name="Henrissat B."/>
            <person name="Duncan S.H."/>
            <person name="Flint H.J."/>
        </authorList>
    </citation>
    <scope>NUCLEOTIDE SEQUENCE</scope>
    <source>
        <strain evidence="4">NBRC 107715</strain>
    </source>
</reference>
<reference evidence="4" key="4">
    <citation type="submission" date="2023-01" db="EMBL/GenBank/DDBJ databases">
        <title>Draft genome sequence of Methylobacterium oxalidis strain NBRC 107715.</title>
        <authorList>
            <person name="Sun Q."/>
            <person name="Mori K."/>
        </authorList>
    </citation>
    <scope>NUCLEOTIDE SEQUENCE</scope>
    <source>
        <strain evidence="4">NBRC 107715</strain>
    </source>
</reference>
<dbReference type="SMART" id="SM00318">
    <property type="entry name" value="SNc"/>
    <property type="match status" value="1"/>
</dbReference>
<dbReference type="Gene3D" id="2.40.50.90">
    <property type="match status" value="1"/>
</dbReference>
<dbReference type="EMBL" id="BJZU01000122">
    <property type="protein sequence ID" value="GEP06802.1"/>
    <property type="molecule type" value="Genomic_DNA"/>
</dbReference>
<feature type="signal peptide" evidence="1">
    <location>
        <begin position="1"/>
        <end position="21"/>
    </location>
</feature>
<sequence length="186" mass="19889">MRVVMLIGLSLLAVIMPAASWSGENPSGRASVINGDTLSVRGKVIGLYGIAAPNLKQDCLDASSRSYSCGAASAQALAAQISTAIITCETRQPDQNGRILATCRKDGEDLSAWMVSQGHATADRQVSTAYVVDERQAWAKRRGLWAGVFDDPAPRRHTPFSAMHQFVAAQSDERANEPSTTASVKR</sequence>
<gene>
    <name evidence="4" type="ORF">GCM10007888_54890</name>
    <name evidence="3" type="ORF">MOX02_48400</name>
</gene>
<reference evidence="6" key="2">
    <citation type="journal article" date="2019" name="Int. J. Syst. Evol. Microbiol.">
        <title>The Global Catalogue of Microorganisms (GCM) 10K type strain sequencing project: providing services to taxonomists for standard genome sequencing and annotation.</title>
        <authorList>
            <consortium name="The Broad Institute Genomics Platform"/>
            <consortium name="The Broad Institute Genome Sequencing Center for Infectious Disease"/>
            <person name="Wu L."/>
            <person name="Ma J."/>
        </authorList>
    </citation>
    <scope>NUCLEOTIDE SEQUENCE [LARGE SCALE GENOMIC DNA]</scope>
    <source>
        <strain evidence="6">NBRC 107715</strain>
    </source>
</reference>
<dbReference type="Proteomes" id="UP000321960">
    <property type="component" value="Unassembled WGS sequence"/>
</dbReference>
<dbReference type="Proteomes" id="UP001156856">
    <property type="component" value="Unassembled WGS sequence"/>
</dbReference>
<keyword evidence="6" id="KW-1185">Reference proteome</keyword>
<dbReference type="Pfam" id="PF00565">
    <property type="entry name" value="SNase"/>
    <property type="match status" value="1"/>
</dbReference>
<protein>
    <recommendedName>
        <fullName evidence="2">TNase-like domain-containing protein</fullName>
    </recommendedName>
</protein>
<evidence type="ECO:0000313" key="6">
    <source>
        <dbReference type="Proteomes" id="UP001156856"/>
    </source>
</evidence>
<dbReference type="InterPro" id="IPR035437">
    <property type="entry name" value="SNase_OB-fold_sf"/>
</dbReference>
<evidence type="ECO:0000313" key="4">
    <source>
        <dbReference type="EMBL" id="GLS67106.1"/>
    </source>
</evidence>
<proteinExistence type="predicted"/>
<reference evidence="3 5" key="3">
    <citation type="submission" date="2019-07" db="EMBL/GenBank/DDBJ databases">
        <title>Whole genome shotgun sequence of Methylobacterium oxalidis NBRC 107715.</title>
        <authorList>
            <person name="Hosoyama A."/>
            <person name="Uohara A."/>
            <person name="Ohji S."/>
            <person name="Ichikawa N."/>
        </authorList>
    </citation>
    <scope>NUCLEOTIDE SEQUENCE [LARGE SCALE GENOMIC DNA]</scope>
    <source>
        <strain evidence="3 5">NBRC 107715</strain>
    </source>
</reference>
<comment type="caution">
    <text evidence="3">The sequence shown here is derived from an EMBL/GenBank/DDBJ whole genome shotgun (WGS) entry which is preliminary data.</text>
</comment>
<feature type="chain" id="PRO_5021878136" description="TNase-like domain-containing protein" evidence="1">
    <location>
        <begin position="22"/>
        <end position="186"/>
    </location>
</feature>
<evidence type="ECO:0000259" key="2">
    <source>
        <dbReference type="SMART" id="SM00318"/>
    </source>
</evidence>